<keyword evidence="4" id="KW-0121">Carboxypeptidase</keyword>
<name>A0ABY0ITN8_9RHOO</name>
<keyword evidence="4" id="KW-0645">Protease</keyword>
<protein>
    <submittedName>
        <fullName evidence="4">D-alanyl-D-alanine carboxypeptidase/D-alanyl-D-alanine-endopeptidase (Penicillin-binding protein 4)</fullName>
    </submittedName>
</protein>
<comment type="caution">
    <text evidence="4">The sequence shown here is derived from an EMBL/GenBank/DDBJ whole genome shotgun (WGS) entry which is preliminary data.</text>
</comment>
<evidence type="ECO:0000256" key="2">
    <source>
        <dbReference type="ARBA" id="ARBA00022801"/>
    </source>
</evidence>
<dbReference type="InterPro" id="IPR000667">
    <property type="entry name" value="Peptidase_S13"/>
</dbReference>
<reference evidence="4 5" key="1">
    <citation type="submission" date="2019-02" db="EMBL/GenBank/DDBJ databases">
        <title>Genomic Encyclopedia of Type Strains, Phase IV (KMG-IV): sequencing the most valuable type-strain genomes for metagenomic binning, comparative biology and taxonomic classification.</title>
        <authorList>
            <person name="Goeker M."/>
        </authorList>
    </citation>
    <scope>NUCLEOTIDE SEQUENCE [LARGE SCALE GENOMIC DNA]</scope>
    <source>
        <strain evidence="4 5">DSM 21223</strain>
    </source>
</reference>
<feature type="signal peptide" evidence="3">
    <location>
        <begin position="1"/>
        <end position="31"/>
    </location>
</feature>
<dbReference type="RefSeq" id="WP_130459204.1">
    <property type="nucleotide sequence ID" value="NZ_SHKM01000001.1"/>
</dbReference>
<gene>
    <name evidence="4" type="ORF">EV678_1768</name>
</gene>
<dbReference type="PANTHER" id="PTHR30023">
    <property type="entry name" value="D-ALANYL-D-ALANINE CARBOXYPEPTIDASE"/>
    <property type="match status" value="1"/>
</dbReference>
<evidence type="ECO:0000313" key="4">
    <source>
        <dbReference type="EMBL" id="RZT90943.1"/>
    </source>
</evidence>
<dbReference type="PRINTS" id="PR00922">
    <property type="entry name" value="DADACBPTASE3"/>
</dbReference>
<evidence type="ECO:0000313" key="5">
    <source>
        <dbReference type="Proteomes" id="UP000292136"/>
    </source>
</evidence>
<keyword evidence="5" id="KW-1185">Reference proteome</keyword>
<organism evidence="4 5">
    <name type="scientific">Azospira oryzae</name>
    <dbReference type="NCBI Taxonomy" id="146939"/>
    <lineage>
        <taxon>Bacteria</taxon>
        <taxon>Pseudomonadati</taxon>
        <taxon>Pseudomonadota</taxon>
        <taxon>Betaproteobacteria</taxon>
        <taxon>Rhodocyclales</taxon>
        <taxon>Rhodocyclaceae</taxon>
        <taxon>Azospira</taxon>
    </lineage>
</organism>
<dbReference type="Pfam" id="PF02113">
    <property type="entry name" value="Peptidase_S13"/>
    <property type="match status" value="1"/>
</dbReference>
<dbReference type="EMBL" id="SHKM01000001">
    <property type="protein sequence ID" value="RZT90943.1"/>
    <property type="molecule type" value="Genomic_DNA"/>
</dbReference>
<keyword evidence="3" id="KW-0732">Signal</keyword>
<evidence type="ECO:0000256" key="3">
    <source>
        <dbReference type="SAM" id="SignalP"/>
    </source>
</evidence>
<feature type="chain" id="PRO_5046524266" evidence="3">
    <location>
        <begin position="32"/>
        <end position="503"/>
    </location>
</feature>
<dbReference type="Gene3D" id="3.50.80.20">
    <property type="entry name" value="D-Ala-D-Ala carboxypeptidase C, peptidase S13"/>
    <property type="match status" value="1"/>
</dbReference>
<dbReference type="InterPro" id="IPR012338">
    <property type="entry name" value="Beta-lactam/transpept-like"/>
</dbReference>
<keyword evidence="2" id="KW-0378">Hydrolase</keyword>
<dbReference type="Gene3D" id="3.40.710.10">
    <property type="entry name" value="DD-peptidase/beta-lactamase superfamily"/>
    <property type="match status" value="2"/>
</dbReference>
<evidence type="ECO:0000256" key="1">
    <source>
        <dbReference type="ARBA" id="ARBA00006096"/>
    </source>
</evidence>
<dbReference type="PANTHER" id="PTHR30023:SF0">
    <property type="entry name" value="PENICILLIN-SENSITIVE CARBOXYPEPTIDASE A"/>
    <property type="match status" value="1"/>
</dbReference>
<accession>A0ABY0ITN8</accession>
<sequence length="503" mass="53676">MRIFHRSPSATGRLVLALWLTLLCNPLHTYAAGQMPPDTATVLPPEITRALNAAGLPPGQFAVAVQAVDAAAPRLLHNAARPMNPASVMKLVTTYAALEKLGPAYTWKTELRGDNAPRDGRLEGNLYLVGSGDPALTLERFWLLLRQLRDRAEVRQIGGDLVADRRAYRLPPFDPAAFDNEPLRAYNVNADAALVNYTALRFTLVPDLAAGSVRLVQEVPQEGLAVNARIAPGAGECGDWREKLTVRFDPAGKRLDIGGTFPLVCGEKPLHLAPLTGDAYLAGLFRPLWRELGGQFAGQVREGPAPVGGVPLLRWESPSLAEIVRDTNKYSSNVMARHLFLALADTPAGEAATLAGARQGLRQVLAEKGLSFPELAVENGSGLSRDDRIAARSLLQLLLTAWKSPVMPEFVASLPLAGRDGTLKRRFGNGSSAGRAHLKTGSIEGVRAWAGYVTDAGGRRWALVALAGGPKAGAAWGPVEALLEWVASQSPTPQAAPSTPLSN</sequence>
<dbReference type="Proteomes" id="UP000292136">
    <property type="component" value="Unassembled WGS sequence"/>
</dbReference>
<dbReference type="NCBIfam" id="TIGR00666">
    <property type="entry name" value="PBP4"/>
    <property type="match status" value="1"/>
</dbReference>
<comment type="similarity">
    <text evidence="1">Belongs to the peptidase S13 family.</text>
</comment>
<dbReference type="SUPFAM" id="SSF56601">
    <property type="entry name" value="beta-lactamase/transpeptidase-like"/>
    <property type="match status" value="1"/>
</dbReference>
<dbReference type="GO" id="GO:0004180">
    <property type="term" value="F:carboxypeptidase activity"/>
    <property type="evidence" value="ECO:0007669"/>
    <property type="project" value="UniProtKB-KW"/>
</dbReference>
<proteinExistence type="inferred from homology"/>